<protein>
    <submittedName>
        <fullName evidence="6">Vesicle-associated protein 2-1</fullName>
    </submittedName>
</protein>
<dbReference type="InterPro" id="IPR008962">
    <property type="entry name" value="PapD-like_sf"/>
</dbReference>
<dbReference type="SUPFAM" id="SSF49354">
    <property type="entry name" value="PapD-like"/>
    <property type="match status" value="1"/>
</dbReference>
<keyword evidence="4" id="KW-1133">Transmembrane helix</keyword>
<dbReference type="PIRSF" id="PIRSF019693">
    <property type="entry name" value="VAMP-associated"/>
    <property type="match status" value="1"/>
</dbReference>
<proteinExistence type="inferred from homology"/>
<dbReference type="Proteomes" id="UP001140949">
    <property type="component" value="Unassembled WGS sequence"/>
</dbReference>
<keyword evidence="2" id="KW-0175">Coiled coil</keyword>
<dbReference type="PANTHER" id="PTHR10809:SF42">
    <property type="entry name" value="VESICLE-ASSOCIATED PROTEIN 2-1"/>
    <property type="match status" value="1"/>
</dbReference>
<feature type="transmembrane region" description="Helical" evidence="4">
    <location>
        <begin position="199"/>
        <end position="220"/>
    </location>
</feature>
<feature type="region of interest" description="Disordered" evidence="3">
    <location>
        <begin position="127"/>
        <end position="146"/>
    </location>
</feature>
<keyword evidence="4" id="KW-0812">Transmembrane</keyword>
<dbReference type="EMBL" id="JANAVB010044420">
    <property type="protein sequence ID" value="KAJ6791308.1"/>
    <property type="molecule type" value="Genomic_DNA"/>
</dbReference>
<dbReference type="PROSITE" id="PS50202">
    <property type="entry name" value="MSP"/>
    <property type="match status" value="1"/>
</dbReference>
<comment type="similarity">
    <text evidence="1">Belongs to the VAMP-associated protein (VAP) (TC 9.B.17) family.</text>
</comment>
<dbReference type="GO" id="GO:0005886">
    <property type="term" value="C:plasma membrane"/>
    <property type="evidence" value="ECO:0007669"/>
    <property type="project" value="TreeGrafter"/>
</dbReference>
<sequence>MGAGGQLISVHPEELTFEFELEKPSYCNLKVVNNTEHHVAFKVKTTSPRKYFVRPNTSVVQPWDSCTITVTLQAQKEYPPDMQCKDKFLLQSTKVPPSTDIDEIPQDTFNKDGDKVIEERKLRVVYTAPGQSGQGNSEGDSGLTSSRSFRNSMLKNSSAEEIQMAQRLKEERDTTIQQNKHLQRELEMLKRRKSRKGDAGFSLTFAAFAGLIGLMVGYILNFALSSPPAE</sequence>
<dbReference type="Gene3D" id="2.60.40.10">
    <property type="entry name" value="Immunoglobulins"/>
    <property type="match status" value="1"/>
</dbReference>
<gene>
    <name evidence="6" type="ORF">M6B38_244140</name>
</gene>
<keyword evidence="7" id="KW-1185">Reference proteome</keyword>
<evidence type="ECO:0000256" key="4">
    <source>
        <dbReference type="SAM" id="Phobius"/>
    </source>
</evidence>
<keyword evidence="4" id="KW-0472">Membrane</keyword>
<evidence type="ECO:0000256" key="3">
    <source>
        <dbReference type="SAM" id="MobiDB-lite"/>
    </source>
</evidence>
<dbReference type="Pfam" id="PF00635">
    <property type="entry name" value="Motile_Sperm"/>
    <property type="match status" value="1"/>
</dbReference>
<dbReference type="GO" id="GO:0090158">
    <property type="term" value="P:endoplasmic reticulum membrane organization"/>
    <property type="evidence" value="ECO:0007669"/>
    <property type="project" value="TreeGrafter"/>
</dbReference>
<accession>A0AAX6DHT4</accession>
<evidence type="ECO:0000313" key="7">
    <source>
        <dbReference type="Proteomes" id="UP001140949"/>
    </source>
</evidence>
<dbReference type="GO" id="GO:0061817">
    <property type="term" value="P:endoplasmic reticulum-plasma membrane tethering"/>
    <property type="evidence" value="ECO:0007669"/>
    <property type="project" value="TreeGrafter"/>
</dbReference>
<feature type="domain" description="MSP" evidence="5">
    <location>
        <begin position="7"/>
        <end position="127"/>
    </location>
</feature>
<evidence type="ECO:0000256" key="1">
    <source>
        <dbReference type="ARBA" id="ARBA00008932"/>
    </source>
</evidence>
<dbReference type="FunFam" id="2.60.40.10:FF:000813">
    <property type="entry name" value="Vesicle-associated protein 1-1"/>
    <property type="match status" value="1"/>
</dbReference>
<reference evidence="6" key="2">
    <citation type="submission" date="2023-04" db="EMBL/GenBank/DDBJ databases">
        <authorList>
            <person name="Bruccoleri R.E."/>
            <person name="Oakeley E.J."/>
            <person name="Faust A.-M."/>
            <person name="Dessus-Babus S."/>
            <person name="Altorfer M."/>
            <person name="Burckhardt D."/>
            <person name="Oertli M."/>
            <person name="Naumann U."/>
            <person name="Petersen F."/>
            <person name="Wong J."/>
        </authorList>
    </citation>
    <scope>NUCLEOTIDE SEQUENCE</scope>
    <source>
        <strain evidence="6">GSM-AAB239-AS_SAM_17_03QT</strain>
        <tissue evidence="6">Leaf</tissue>
    </source>
</reference>
<name>A0AAX6DHT4_IRIPA</name>
<comment type="caution">
    <text evidence="6">The sequence shown here is derived from an EMBL/GenBank/DDBJ whole genome shotgun (WGS) entry which is preliminary data.</text>
</comment>
<feature type="compositionally biased region" description="Polar residues" evidence="3">
    <location>
        <begin position="129"/>
        <end position="146"/>
    </location>
</feature>
<dbReference type="InterPro" id="IPR013783">
    <property type="entry name" value="Ig-like_fold"/>
</dbReference>
<dbReference type="AlphaFoldDB" id="A0AAX6DHT4"/>
<dbReference type="PANTHER" id="PTHR10809">
    <property type="entry name" value="VESICLE-ASSOCIATED MEMBRANE PROTEIN-ASSOCIATED PROTEIN"/>
    <property type="match status" value="1"/>
</dbReference>
<evidence type="ECO:0000256" key="2">
    <source>
        <dbReference type="SAM" id="Coils"/>
    </source>
</evidence>
<evidence type="ECO:0000313" key="6">
    <source>
        <dbReference type="EMBL" id="KAJ6791308.1"/>
    </source>
</evidence>
<dbReference type="GO" id="GO:0005789">
    <property type="term" value="C:endoplasmic reticulum membrane"/>
    <property type="evidence" value="ECO:0007669"/>
    <property type="project" value="InterPro"/>
</dbReference>
<dbReference type="InterPro" id="IPR016763">
    <property type="entry name" value="VAP"/>
</dbReference>
<organism evidence="6 7">
    <name type="scientific">Iris pallida</name>
    <name type="common">Sweet iris</name>
    <dbReference type="NCBI Taxonomy" id="29817"/>
    <lineage>
        <taxon>Eukaryota</taxon>
        <taxon>Viridiplantae</taxon>
        <taxon>Streptophyta</taxon>
        <taxon>Embryophyta</taxon>
        <taxon>Tracheophyta</taxon>
        <taxon>Spermatophyta</taxon>
        <taxon>Magnoliopsida</taxon>
        <taxon>Liliopsida</taxon>
        <taxon>Asparagales</taxon>
        <taxon>Iridaceae</taxon>
        <taxon>Iridoideae</taxon>
        <taxon>Irideae</taxon>
        <taxon>Iris</taxon>
    </lineage>
</organism>
<dbReference type="InterPro" id="IPR000535">
    <property type="entry name" value="MSP_dom"/>
</dbReference>
<feature type="coiled-coil region" evidence="2">
    <location>
        <begin position="165"/>
        <end position="199"/>
    </location>
</feature>
<reference evidence="6" key="1">
    <citation type="journal article" date="2023" name="GigaByte">
        <title>Genome assembly of the bearded iris, Iris pallida Lam.</title>
        <authorList>
            <person name="Bruccoleri R.E."/>
            <person name="Oakeley E.J."/>
            <person name="Faust A.M.E."/>
            <person name="Altorfer M."/>
            <person name="Dessus-Babus S."/>
            <person name="Burckhardt D."/>
            <person name="Oertli M."/>
            <person name="Naumann U."/>
            <person name="Petersen F."/>
            <person name="Wong J."/>
        </authorList>
    </citation>
    <scope>NUCLEOTIDE SEQUENCE</scope>
    <source>
        <strain evidence="6">GSM-AAB239-AS_SAM_17_03QT</strain>
    </source>
</reference>
<evidence type="ECO:0000259" key="5">
    <source>
        <dbReference type="PROSITE" id="PS50202"/>
    </source>
</evidence>